<name>F5YDL6_LEAAZ</name>
<keyword evidence="2" id="KW-1185">Reference proteome</keyword>
<evidence type="ECO:0000313" key="1">
    <source>
        <dbReference type="EMBL" id="AEF82615.1"/>
    </source>
</evidence>
<dbReference type="RefSeq" id="WP_015711626.1">
    <property type="nucleotide sequence ID" value="NC_015577.1"/>
</dbReference>
<reference evidence="1 2" key="2">
    <citation type="journal article" date="2011" name="ISME J.">
        <title>RNA-seq reveals cooperative metabolic interactions between two termite-gut spirochete species in co-culture.</title>
        <authorList>
            <person name="Rosenthal A.Z."/>
            <person name="Matson E.G."/>
            <person name="Eldar A."/>
            <person name="Leadbetter J.R."/>
        </authorList>
    </citation>
    <scope>NUCLEOTIDE SEQUENCE [LARGE SCALE GENOMIC DNA]</scope>
    <source>
        <strain evidence="2">ATCC BAA-888 / DSM 13862 / ZAS-9</strain>
    </source>
</reference>
<protein>
    <submittedName>
        <fullName evidence="1">Putative lipoprotein</fullName>
    </submittedName>
</protein>
<dbReference type="InParanoid" id="F5YDL6"/>
<dbReference type="EMBL" id="CP001841">
    <property type="protein sequence ID" value="AEF82615.1"/>
    <property type="molecule type" value="Genomic_DNA"/>
</dbReference>
<accession>F5YDL6</accession>
<dbReference type="Proteomes" id="UP000009222">
    <property type="component" value="Chromosome"/>
</dbReference>
<dbReference type="HOGENOM" id="CLU_2848518_0_0_12"/>
<keyword evidence="1" id="KW-0449">Lipoprotein</keyword>
<gene>
    <name evidence="1" type="ordered locus">TREAZ_0306</name>
</gene>
<dbReference type="KEGG" id="taz:TREAZ_0306"/>
<proteinExistence type="predicted"/>
<reference evidence="2" key="1">
    <citation type="submission" date="2009-12" db="EMBL/GenBank/DDBJ databases">
        <title>Complete sequence of Treponema azotonutricium strain ZAS-9.</title>
        <authorList>
            <person name="Tetu S.G."/>
            <person name="Matson E."/>
            <person name="Ren Q."/>
            <person name="Seshadri R."/>
            <person name="Elbourne L."/>
            <person name="Hassan K.A."/>
            <person name="Durkin A."/>
            <person name="Radune D."/>
            <person name="Mohamoud Y."/>
            <person name="Shay R."/>
            <person name="Jin S."/>
            <person name="Zhang X."/>
            <person name="Lucey K."/>
            <person name="Ballor N.R."/>
            <person name="Ottesen E."/>
            <person name="Rosenthal R."/>
            <person name="Allen A."/>
            <person name="Leadbetter J.R."/>
            <person name="Paulsen I.T."/>
        </authorList>
    </citation>
    <scope>NUCLEOTIDE SEQUENCE [LARGE SCALE GENOMIC DNA]</scope>
    <source>
        <strain evidence="2">ATCC BAA-888 / DSM 13862 / ZAS-9</strain>
    </source>
</reference>
<organism evidence="1 2">
    <name type="scientific">Leadbettera azotonutricia (strain ATCC BAA-888 / DSM 13862 / ZAS-9)</name>
    <name type="common">Treponema azotonutricium</name>
    <dbReference type="NCBI Taxonomy" id="545695"/>
    <lineage>
        <taxon>Bacteria</taxon>
        <taxon>Pseudomonadati</taxon>
        <taxon>Spirochaetota</taxon>
        <taxon>Spirochaetia</taxon>
        <taxon>Spirochaetales</taxon>
        <taxon>Breznakiellaceae</taxon>
        <taxon>Leadbettera</taxon>
    </lineage>
</organism>
<sequence length="65" mass="6940">MKYFWALLGAVLIISCNNGINGPTNEKVEKIDKSVKTSIDGGEYIDVTLVGVKAQGKPTILMSAV</sequence>
<dbReference type="AlphaFoldDB" id="F5YDL6"/>
<dbReference type="PROSITE" id="PS51257">
    <property type="entry name" value="PROKAR_LIPOPROTEIN"/>
    <property type="match status" value="1"/>
</dbReference>
<evidence type="ECO:0000313" key="2">
    <source>
        <dbReference type="Proteomes" id="UP000009222"/>
    </source>
</evidence>